<accession>A0ACC7MPD4</accession>
<dbReference type="Proteomes" id="UP001168096">
    <property type="component" value="Unassembled WGS sequence"/>
</dbReference>
<reference evidence="1" key="1">
    <citation type="submission" date="2024-11" db="EMBL/GenBank/DDBJ databases">
        <title>Description of Massilia orientalis sp. nov., isolated from rhizosphere soil of Ageratina adenophora.</title>
        <authorList>
            <person name="Wang Y."/>
        </authorList>
    </citation>
    <scope>NUCLEOTIDE SEQUENCE</scope>
    <source>
        <strain evidence="1">YIM B02787</strain>
    </source>
</reference>
<gene>
    <name evidence="1" type="ORF">QPK29_031520</name>
</gene>
<keyword evidence="2" id="KW-1185">Reference proteome</keyword>
<proteinExistence type="predicted"/>
<organism evidence="1 2">
    <name type="scientific">Massilia orientalis</name>
    <dbReference type="NCBI Taxonomy" id="3050128"/>
    <lineage>
        <taxon>Bacteria</taxon>
        <taxon>Pseudomonadati</taxon>
        <taxon>Pseudomonadota</taxon>
        <taxon>Betaproteobacteria</taxon>
        <taxon>Burkholderiales</taxon>
        <taxon>Oxalobacteraceae</taxon>
        <taxon>Telluria group</taxon>
        <taxon>Massilia</taxon>
    </lineage>
</organism>
<evidence type="ECO:0000313" key="1">
    <source>
        <dbReference type="EMBL" id="MFJ1472266.1"/>
    </source>
</evidence>
<evidence type="ECO:0000313" key="2">
    <source>
        <dbReference type="Proteomes" id="UP001168096"/>
    </source>
</evidence>
<comment type="caution">
    <text evidence="1">The sequence shown here is derived from an EMBL/GenBank/DDBJ whole genome shotgun (WGS) entry which is preliminary data.</text>
</comment>
<protein>
    <submittedName>
        <fullName evidence="1">Uncharacterized protein</fullName>
    </submittedName>
</protein>
<dbReference type="EMBL" id="JASNRB020000039">
    <property type="protein sequence ID" value="MFJ1472266.1"/>
    <property type="molecule type" value="Genomic_DNA"/>
</dbReference>
<name>A0ACC7MPD4_9BURK</name>
<sequence>MRKTITLLTLGATAIALSLAHAADPSSDPYRLWKPMQGAIYKVHSGIVSDRTPATANDRKLTVLVDGKSAKDIFDSIGPDLPETCSGEPGDRMREKKGLHCSYTAQDKGTKDGPYRCWIGLDLRTGDSVGTVSC</sequence>